<feature type="compositionally biased region" description="Low complexity" evidence="1">
    <location>
        <begin position="237"/>
        <end position="258"/>
    </location>
</feature>
<feature type="region of interest" description="Disordered" evidence="1">
    <location>
        <begin position="794"/>
        <end position="906"/>
    </location>
</feature>
<feature type="compositionally biased region" description="Acidic residues" evidence="1">
    <location>
        <begin position="391"/>
        <end position="400"/>
    </location>
</feature>
<feature type="compositionally biased region" description="Polar residues" evidence="1">
    <location>
        <begin position="834"/>
        <end position="845"/>
    </location>
</feature>
<feature type="region of interest" description="Disordered" evidence="1">
    <location>
        <begin position="237"/>
        <end position="416"/>
    </location>
</feature>
<protein>
    <submittedName>
        <fullName evidence="2">Uncharacterized protein</fullName>
    </submittedName>
</protein>
<sequence length="906" mass="99757">MYIQEEDEDDICPVCDGECTCDNKPRAPPQPMSLNQYSLSYAGSSSSSTISSIPRSLPKPSPPPLKIKLTVPPNLLGNKKHTSGSTKSKNVQETTSAFAPAGETHSNTHPYSKKTITSIPKRRGRPPKAVIAAREAAKAQAAARLQSSSPPPSHFSQPFIPKNVGSSKRKKSGPTQKRGLKAKHAGHKRSLKRKRRVASDDDDESSLSNLTDADYDCDDDDDGESLKFPTFLSASALSSLESSNSSDSSSLSDSDSCSFAGDSDIEKEEENYIVSQVHEKARLRRELLGDDGHRIHNSQNDWVIRSRKKSVDPSDNEMNIDSDGTEEDDEEEEESLDEDEEETDGRVTGAGYTGLVTAWSDDEESSFDADIFFANLTDSDDNSDSSNEHDEAGDEGDQSDMDTASQSDTAELISQRQELENLQLEVTQGWDGQIVFTNGLNDGRGILDLDFEVKASQFLAEASSVPAQDSDVEMSSTHGNSSGEGGYEEDVDGGEGDTTDEDLVGEDDLPNDRAMQIFSLPFSVSAINPLSTVSPVVSPAPHRRMVSTGHGLESPKPEDILAGKVYWDSDDHDHDEEERRERSRSQGSSHSRGPRTGVFVPVQENRKAIIDGTKEVPSPHPRFNRRRSSSTATKITVVEQMLRRHLLNNNSRSTPTFTTASELLSPLQLLSSDNDFGSPSPSLPMIALSEEPEPVTESIKLDDVLDASYLAPESSETSDHSLIKRAGGSLEEDEHLSSGKHLQNLNRWDLISVGAFRQTRENGGWSSDNHPHTPHSSVDYNNIMRASPLSAIMWPKEKERQRRRTLTEPMSISPVILPVGDGDRTPTGSGGQQQNGFNHNLLKNTQKPRKESKRERKLKKKNWGPVHHQHSHHHHWHNHQHHPNSKTRGTSSNQRSFLSAVPPFNL</sequence>
<feature type="compositionally biased region" description="Basic and acidic residues" evidence="1">
    <location>
        <begin position="570"/>
        <end position="584"/>
    </location>
</feature>
<feature type="region of interest" description="Disordered" evidence="1">
    <location>
        <begin position="462"/>
        <end position="507"/>
    </location>
</feature>
<proteinExistence type="predicted"/>
<gene>
    <name evidence="2" type="ORF">NP233_g424</name>
</gene>
<evidence type="ECO:0000313" key="2">
    <source>
        <dbReference type="EMBL" id="KAJ3576463.1"/>
    </source>
</evidence>
<feature type="compositionally biased region" description="Low complexity" evidence="1">
    <location>
        <begin position="38"/>
        <end position="56"/>
    </location>
</feature>
<feature type="compositionally biased region" description="Polar residues" evidence="1">
    <location>
        <begin position="83"/>
        <end position="97"/>
    </location>
</feature>
<feature type="compositionally biased region" description="Basic residues" evidence="1">
    <location>
        <begin position="855"/>
        <end position="885"/>
    </location>
</feature>
<dbReference type="EMBL" id="JANIEX010000011">
    <property type="protein sequence ID" value="KAJ3576463.1"/>
    <property type="molecule type" value="Genomic_DNA"/>
</dbReference>
<accession>A0AAD5YVT2</accession>
<evidence type="ECO:0000313" key="3">
    <source>
        <dbReference type="Proteomes" id="UP001213000"/>
    </source>
</evidence>
<dbReference type="AlphaFoldDB" id="A0AAD5YVT2"/>
<dbReference type="Proteomes" id="UP001213000">
    <property type="component" value="Unassembled WGS sequence"/>
</dbReference>
<feature type="compositionally biased region" description="Acidic residues" evidence="1">
    <location>
        <begin position="314"/>
        <end position="343"/>
    </location>
</feature>
<feature type="compositionally biased region" description="Basic and acidic residues" evidence="1">
    <location>
        <begin position="277"/>
        <end position="294"/>
    </location>
</feature>
<feature type="compositionally biased region" description="Acidic residues" evidence="1">
    <location>
        <begin position="486"/>
        <end position="507"/>
    </location>
</feature>
<name>A0AAD5YVT2_9AGAR</name>
<feature type="compositionally biased region" description="Polar residues" evidence="1">
    <location>
        <begin position="886"/>
        <end position="897"/>
    </location>
</feature>
<feature type="compositionally biased region" description="Low complexity" evidence="1">
    <location>
        <begin position="129"/>
        <end position="161"/>
    </location>
</feature>
<evidence type="ECO:0000256" key="1">
    <source>
        <dbReference type="SAM" id="MobiDB-lite"/>
    </source>
</evidence>
<feature type="compositionally biased region" description="Polar residues" evidence="1">
    <location>
        <begin position="764"/>
        <end position="780"/>
    </location>
</feature>
<comment type="caution">
    <text evidence="2">The sequence shown here is derived from an EMBL/GenBank/DDBJ whole genome shotgun (WGS) entry which is preliminary data.</text>
</comment>
<keyword evidence="3" id="KW-1185">Reference proteome</keyword>
<reference evidence="2" key="1">
    <citation type="submission" date="2022-07" db="EMBL/GenBank/DDBJ databases">
        <title>Genome Sequence of Leucocoprinus birnbaumii.</title>
        <authorList>
            <person name="Buettner E."/>
        </authorList>
    </citation>
    <scope>NUCLEOTIDE SEQUENCE</scope>
    <source>
        <strain evidence="2">VT141</strain>
    </source>
</reference>
<feature type="region of interest" description="Disordered" evidence="1">
    <location>
        <begin position="23"/>
        <end position="221"/>
    </location>
</feature>
<organism evidence="2 3">
    <name type="scientific">Leucocoprinus birnbaumii</name>
    <dbReference type="NCBI Taxonomy" id="56174"/>
    <lineage>
        <taxon>Eukaryota</taxon>
        <taxon>Fungi</taxon>
        <taxon>Dikarya</taxon>
        <taxon>Basidiomycota</taxon>
        <taxon>Agaricomycotina</taxon>
        <taxon>Agaricomycetes</taxon>
        <taxon>Agaricomycetidae</taxon>
        <taxon>Agaricales</taxon>
        <taxon>Agaricineae</taxon>
        <taxon>Agaricaceae</taxon>
        <taxon>Leucocoprinus</taxon>
    </lineage>
</organism>
<feature type="compositionally biased region" description="Polar residues" evidence="1">
    <location>
        <begin position="401"/>
        <end position="416"/>
    </location>
</feature>
<feature type="region of interest" description="Disordered" evidence="1">
    <location>
        <begin position="762"/>
        <end position="781"/>
    </location>
</feature>
<feature type="region of interest" description="Disordered" evidence="1">
    <location>
        <begin position="570"/>
        <end position="599"/>
    </location>
</feature>
<feature type="compositionally biased region" description="Polar residues" evidence="1">
    <location>
        <begin position="104"/>
        <end position="118"/>
    </location>
</feature>
<feature type="compositionally biased region" description="Basic residues" evidence="1">
    <location>
        <begin position="167"/>
        <end position="196"/>
    </location>
</feature>